<evidence type="ECO:0000313" key="1">
    <source>
        <dbReference type="EMBL" id="RJL50833.1"/>
    </source>
</evidence>
<sequence>MKISNTLTIAISLKKNAAYPSYFKPHVRWLPSLTPVTYLCKLLGIRVVAALFGLMASPLRGQRFALFKTLTFCPAARII</sequence>
<reference evidence="1 2" key="1">
    <citation type="submission" date="2018-09" db="EMBL/GenBank/DDBJ databases">
        <title>Phylogenetic diversity of Pectobacterium and Dickeya strains causing blackleg disease of potato in Morocco.</title>
        <authorList>
            <person name="Oulghazi S."/>
            <person name="Moumni M."/>
            <person name="Faure D."/>
        </authorList>
    </citation>
    <scope>NUCLEOTIDE SEQUENCE [LARGE SCALE GENOMIC DNA]</scope>
    <source>
        <strain evidence="1 2">S1.15.11.2D</strain>
    </source>
</reference>
<organism evidence="1 2">
    <name type="scientific">Pectobacterium carotovorum</name>
    <name type="common">Erwinia carotovora</name>
    <dbReference type="NCBI Taxonomy" id="554"/>
    <lineage>
        <taxon>Bacteria</taxon>
        <taxon>Pseudomonadati</taxon>
        <taxon>Pseudomonadota</taxon>
        <taxon>Gammaproteobacteria</taxon>
        <taxon>Enterobacterales</taxon>
        <taxon>Pectobacteriaceae</taxon>
        <taxon>Pectobacterium</taxon>
    </lineage>
</organism>
<comment type="caution">
    <text evidence="1">The sequence shown here is derived from an EMBL/GenBank/DDBJ whole genome shotgun (WGS) entry which is preliminary data.</text>
</comment>
<dbReference type="Proteomes" id="UP000283655">
    <property type="component" value="Unassembled WGS sequence"/>
</dbReference>
<dbReference type="EMBL" id="QZDH01000029">
    <property type="protein sequence ID" value="RJL50833.1"/>
    <property type="molecule type" value="Genomic_DNA"/>
</dbReference>
<accession>A0A419AVH5</accession>
<evidence type="ECO:0000313" key="2">
    <source>
        <dbReference type="Proteomes" id="UP000283655"/>
    </source>
</evidence>
<protein>
    <submittedName>
        <fullName evidence="1">Uncharacterized protein</fullName>
    </submittedName>
</protein>
<gene>
    <name evidence="1" type="ORF">D5071_12385</name>
</gene>
<dbReference type="AlphaFoldDB" id="A0A419AVH5"/>
<proteinExistence type="predicted"/>
<name>A0A419AVH5_PECCA</name>